<evidence type="ECO:0000313" key="1">
    <source>
        <dbReference type="EMBL" id="MBL4934263.1"/>
    </source>
</evidence>
<sequence length="80" mass="9480">MAFIFLVIIFTPLLIYEYVVSPKICEKKIYNHISNLGGQVTDIEKLTTREKLYCVSFIIDGKPEKAIVRFDFFLEDMWKR</sequence>
<comment type="caution">
    <text evidence="1">The sequence shown here is derived from an EMBL/GenBank/DDBJ whole genome shotgun (WGS) entry which is preliminary data.</text>
</comment>
<dbReference type="Proteomes" id="UP000632377">
    <property type="component" value="Unassembled WGS sequence"/>
</dbReference>
<keyword evidence="2" id="KW-1185">Reference proteome</keyword>
<accession>A0ABS1T4L2</accession>
<dbReference type="RefSeq" id="WP_202746910.1">
    <property type="nucleotide sequence ID" value="NZ_JAESWC010000001.1"/>
</dbReference>
<dbReference type="EMBL" id="JAESWC010000001">
    <property type="protein sequence ID" value="MBL4934263.1"/>
    <property type="molecule type" value="Genomic_DNA"/>
</dbReference>
<name>A0ABS1T4L2_9CLOT</name>
<evidence type="ECO:0000313" key="2">
    <source>
        <dbReference type="Proteomes" id="UP000632377"/>
    </source>
</evidence>
<protein>
    <recommendedName>
        <fullName evidence="3">BRCT domain-containing protein</fullName>
    </recommendedName>
</protein>
<evidence type="ECO:0008006" key="3">
    <source>
        <dbReference type="Google" id="ProtNLM"/>
    </source>
</evidence>
<reference evidence="1 2" key="1">
    <citation type="submission" date="2021-01" db="EMBL/GenBank/DDBJ databases">
        <title>Genome public.</title>
        <authorList>
            <person name="Liu C."/>
            <person name="Sun Q."/>
        </authorList>
    </citation>
    <scope>NUCLEOTIDE SEQUENCE [LARGE SCALE GENOMIC DNA]</scope>
    <source>
        <strain evidence="1 2">YIM B02515</strain>
    </source>
</reference>
<proteinExistence type="predicted"/>
<organism evidence="1 2">
    <name type="scientific">Clostridium rhizosphaerae</name>
    <dbReference type="NCBI Taxonomy" id="2803861"/>
    <lineage>
        <taxon>Bacteria</taxon>
        <taxon>Bacillati</taxon>
        <taxon>Bacillota</taxon>
        <taxon>Clostridia</taxon>
        <taxon>Eubacteriales</taxon>
        <taxon>Clostridiaceae</taxon>
        <taxon>Clostridium</taxon>
    </lineage>
</organism>
<gene>
    <name evidence="1" type="ORF">JK636_00670</name>
</gene>